<dbReference type="EMBL" id="LXFE01000773">
    <property type="protein sequence ID" value="OLL24489.1"/>
    <property type="molecule type" value="Genomic_DNA"/>
</dbReference>
<comment type="caution">
    <text evidence="3">The sequence shown here is derived from an EMBL/GenBank/DDBJ whole genome shotgun (WGS) entry which is preliminary data.</text>
</comment>
<sequence length="256" mass="27930">MIAFLAQQAAAVIRCTPTSTSLPSPPASPSRSPGKATPALPSLEAFIASLVAKSNVQVPTLMSSLVYLDRLRNKLPRLAKGMHCTCHRVFLAALILAAKNLNDCSPKNIHWKRYAGLFSLSEVNLMEKQLLFLLQWDLRISPDDLYQHLQPFLAPIKAQYLRKASLQPLPQSSPLRGTRYELPLTPAASPVKSYGPSPHVLCSSSFPSSSCESPSPATPSRRRSSIFSRFLGSRPGNHPQKPHLVVPPRLPTLAAA</sequence>
<name>A0A1U7LPC6_NEOID</name>
<proteinExistence type="predicted"/>
<dbReference type="CDD" id="cd20557">
    <property type="entry name" value="CYCLIN_ScPCL1-like"/>
    <property type="match status" value="1"/>
</dbReference>
<keyword evidence="4" id="KW-1185">Reference proteome</keyword>
<gene>
    <name evidence="3" type="ORF">NEOLI_003268</name>
</gene>
<dbReference type="InterPro" id="IPR006671">
    <property type="entry name" value="Cyclin_N"/>
</dbReference>
<protein>
    <submittedName>
        <fullName evidence="3">PHO85 cyclin-1</fullName>
    </submittedName>
</protein>
<feature type="compositionally biased region" description="Low complexity" evidence="1">
    <location>
        <begin position="206"/>
        <end position="234"/>
    </location>
</feature>
<evidence type="ECO:0000313" key="3">
    <source>
        <dbReference type="EMBL" id="OLL24489.1"/>
    </source>
</evidence>
<dbReference type="STRING" id="1198029.A0A1U7LPC6"/>
<organism evidence="3 4">
    <name type="scientific">Neolecta irregularis (strain DAH-3)</name>
    <dbReference type="NCBI Taxonomy" id="1198029"/>
    <lineage>
        <taxon>Eukaryota</taxon>
        <taxon>Fungi</taxon>
        <taxon>Dikarya</taxon>
        <taxon>Ascomycota</taxon>
        <taxon>Taphrinomycotina</taxon>
        <taxon>Neolectales</taxon>
        <taxon>Neolectaceae</taxon>
        <taxon>Neolecta</taxon>
    </lineage>
</organism>
<feature type="region of interest" description="Disordered" evidence="1">
    <location>
        <begin position="17"/>
        <end position="36"/>
    </location>
</feature>
<dbReference type="Gene3D" id="1.10.472.10">
    <property type="entry name" value="Cyclin-like"/>
    <property type="match status" value="1"/>
</dbReference>
<feature type="domain" description="Cyclin N-terminal" evidence="2">
    <location>
        <begin position="43"/>
        <end position="139"/>
    </location>
</feature>
<dbReference type="OMA" id="VIRCDES"/>
<dbReference type="SUPFAM" id="SSF47954">
    <property type="entry name" value="Cyclin-like"/>
    <property type="match status" value="1"/>
</dbReference>
<evidence type="ECO:0000259" key="2">
    <source>
        <dbReference type="Pfam" id="PF00134"/>
    </source>
</evidence>
<dbReference type="GO" id="GO:0005634">
    <property type="term" value="C:nucleus"/>
    <property type="evidence" value="ECO:0007669"/>
    <property type="project" value="TreeGrafter"/>
</dbReference>
<feature type="region of interest" description="Disordered" evidence="1">
    <location>
        <begin position="206"/>
        <end position="256"/>
    </location>
</feature>
<dbReference type="GO" id="GO:0016538">
    <property type="term" value="F:cyclin-dependent protein serine/threonine kinase regulator activity"/>
    <property type="evidence" value="ECO:0007669"/>
    <property type="project" value="TreeGrafter"/>
</dbReference>
<dbReference type="PANTHER" id="PTHR15615">
    <property type="match status" value="1"/>
</dbReference>
<dbReference type="InterPro" id="IPR013922">
    <property type="entry name" value="Cyclin_PHO80-like"/>
</dbReference>
<dbReference type="Proteomes" id="UP000186594">
    <property type="component" value="Unassembled WGS sequence"/>
</dbReference>
<dbReference type="InterPro" id="IPR036915">
    <property type="entry name" value="Cyclin-like_sf"/>
</dbReference>
<dbReference type="OrthoDB" id="10250320at2759"/>
<dbReference type="PANTHER" id="PTHR15615:SF10">
    <property type="entry name" value="PHO85 CYCLIN-2-RELATED"/>
    <property type="match status" value="1"/>
</dbReference>
<dbReference type="AlphaFoldDB" id="A0A1U7LPC6"/>
<dbReference type="GO" id="GO:0000307">
    <property type="term" value="C:cyclin-dependent protein kinase holoenzyme complex"/>
    <property type="evidence" value="ECO:0007669"/>
    <property type="project" value="TreeGrafter"/>
</dbReference>
<reference evidence="3 4" key="1">
    <citation type="submission" date="2016-04" db="EMBL/GenBank/DDBJ databases">
        <title>Evolutionary innovation and constraint leading to complex multicellularity in the Ascomycota.</title>
        <authorList>
            <person name="Cisse O."/>
            <person name="Nguyen A."/>
            <person name="Hewitt D.A."/>
            <person name="Jedd G."/>
            <person name="Stajich J.E."/>
        </authorList>
    </citation>
    <scope>NUCLEOTIDE SEQUENCE [LARGE SCALE GENOMIC DNA]</scope>
    <source>
        <strain evidence="3 4">DAH-3</strain>
    </source>
</reference>
<evidence type="ECO:0000313" key="4">
    <source>
        <dbReference type="Proteomes" id="UP000186594"/>
    </source>
</evidence>
<dbReference type="GO" id="GO:0019901">
    <property type="term" value="F:protein kinase binding"/>
    <property type="evidence" value="ECO:0007669"/>
    <property type="project" value="InterPro"/>
</dbReference>
<accession>A0A1U7LPC6</accession>
<dbReference type="Pfam" id="PF00134">
    <property type="entry name" value="Cyclin_N"/>
    <property type="match status" value="1"/>
</dbReference>
<evidence type="ECO:0000256" key="1">
    <source>
        <dbReference type="SAM" id="MobiDB-lite"/>
    </source>
</evidence>